<keyword evidence="3" id="KW-1185">Reference proteome</keyword>
<feature type="transmembrane region" description="Helical" evidence="1">
    <location>
        <begin position="20"/>
        <end position="43"/>
    </location>
</feature>
<proteinExistence type="predicted"/>
<dbReference type="Proteomes" id="UP001500403">
    <property type="component" value="Unassembled WGS sequence"/>
</dbReference>
<sequence>MSDSGQLAQTGIGTVVIGGTAYYIGGWMVLAAAVLVITGVVLLRLKFRPGRGVGER</sequence>
<comment type="caution">
    <text evidence="2">The sequence shown here is derived from an EMBL/GenBank/DDBJ whole genome shotgun (WGS) entry which is preliminary data.</text>
</comment>
<name>A0ABP6JNF1_9ACTN</name>
<organism evidence="2 3">
    <name type="scientific">Streptomyces enissocaesilis</name>
    <dbReference type="NCBI Taxonomy" id="332589"/>
    <lineage>
        <taxon>Bacteria</taxon>
        <taxon>Bacillati</taxon>
        <taxon>Actinomycetota</taxon>
        <taxon>Actinomycetes</taxon>
        <taxon>Kitasatosporales</taxon>
        <taxon>Streptomycetaceae</taxon>
        <taxon>Streptomyces</taxon>
        <taxon>Streptomyces rochei group</taxon>
    </lineage>
</organism>
<gene>
    <name evidence="2" type="ORF">GCM10010446_23060</name>
</gene>
<dbReference type="RefSeq" id="WP_344494109.1">
    <property type="nucleotide sequence ID" value="NZ_BAAAUD010000021.1"/>
</dbReference>
<reference evidence="3" key="1">
    <citation type="journal article" date="2019" name="Int. J. Syst. Evol. Microbiol.">
        <title>The Global Catalogue of Microorganisms (GCM) 10K type strain sequencing project: providing services to taxonomists for standard genome sequencing and annotation.</title>
        <authorList>
            <consortium name="The Broad Institute Genomics Platform"/>
            <consortium name="The Broad Institute Genome Sequencing Center for Infectious Disease"/>
            <person name="Wu L."/>
            <person name="Ma J."/>
        </authorList>
    </citation>
    <scope>NUCLEOTIDE SEQUENCE [LARGE SCALE GENOMIC DNA]</scope>
    <source>
        <strain evidence="3">JCM 9088</strain>
    </source>
</reference>
<evidence type="ECO:0000313" key="2">
    <source>
        <dbReference type="EMBL" id="GAA2937205.1"/>
    </source>
</evidence>
<keyword evidence="1" id="KW-0812">Transmembrane</keyword>
<accession>A0ABP6JNF1</accession>
<protein>
    <submittedName>
        <fullName evidence="2">Uncharacterized protein</fullName>
    </submittedName>
</protein>
<dbReference type="EMBL" id="BAAAUD010000021">
    <property type="protein sequence ID" value="GAA2937205.1"/>
    <property type="molecule type" value="Genomic_DNA"/>
</dbReference>
<keyword evidence="1" id="KW-1133">Transmembrane helix</keyword>
<evidence type="ECO:0000313" key="3">
    <source>
        <dbReference type="Proteomes" id="UP001500403"/>
    </source>
</evidence>
<evidence type="ECO:0000256" key="1">
    <source>
        <dbReference type="SAM" id="Phobius"/>
    </source>
</evidence>
<keyword evidence="1" id="KW-0472">Membrane</keyword>